<sequence length="604" mass="66468">MGQNLLSIRILFHATFAFVYLPIIGLGFTGTFRNSFGQLDTTFVHTHFDGITALSALVGLGIFAALDILTIRRTVNQRAFLAIEIIVVPIIIVSTVFVWNNWFDTLFDAICWPPNSNLPSKSWRWICNAIFSMALPKGDVTIAIVIAATAAILALNAVFLSYICITAITDKVRGNNFLPIYSGDPSLSAPGVLQNWYLLGRQKTSTERKAMTSHCTDYIFRNSVFRKHAFEPTIWAIFRGIIAIYACASLVAFSAFSELSEAQQRQILTVSETISMVAPYEMLRASFPLSVASFLTAPTTPGDIVWYLNPEQNPLPTLSVNTTNENDWQNPTPGFWTAYDIDNFNVSWTGEYSLLTWVTSNGGQPATTGTGSFNSTQVNSTNPLVLAPFRQYHISLIAVKYLLPNCSFTQWIPDVLFVDGVSGSDASMAIFSFNGYQNQILTREFSRPSIFSSMAHVLSNVGGTLSFIDGLFALILGRTIIAIIFGTRIVSPFGLLGMVTHNRFKRLIHEQFPRMQEDIDHGGMAAYISEVAIDAALIDKPSAQGHTGSAESSFMGDETGEANAVGLRHMPVGSSASYLRLPYIVEELGDLESNQLVARKIDDE</sequence>
<keyword evidence="1" id="KW-0812">Transmembrane</keyword>
<evidence type="ECO:0000256" key="1">
    <source>
        <dbReference type="SAM" id="Phobius"/>
    </source>
</evidence>
<accession>A0A166HM06</accession>
<keyword evidence="1" id="KW-1133">Transmembrane helix</keyword>
<evidence type="ECO:0000313" key="3">
    <source>
        <dbReference type="Proteomes" id="UP000076532"/>
    </source>
</evidence>
<evidence type="ECO:0000313" key="2">
    <source>
        <dbReference type="EMBL" id="KZP19008.1"/>
    </source>
</evidence>
<dbReference type="AlphaFoldDB" id="A0A166HM06"/>
<feature type="transmembrane region" description="Helical" evidence="1">
    <location>
        <begin position="12"/>
        <end position="30"/>
    </location>
</feature>
<dbReference type="OrthoDB" id="3227921at2759"/>
<reference evidence="2 3" key="1">
    <citation type="journal article" date="2016" name="Mol. Biol. Evol.">
        <title>Comparative Genomics of Early-Diverging Mushroom-Forming Fungi Provides Insights into the Origins of Lignocellulose Decay Capabilities.</title>
        <authorList>
            <person name="Nagy L.G."/>
            <person name="Riley R."/>
            <person name="Tritt A."/>
            <person name="Adam C."/>
            <person name="Daum C."/>
            <person name="Floudas D."/>
            <person name="Sun H."/>
            <person name="Yadav J.S."/>
            <person name="Pangilinan J."/>
            <person name="Larsson K.H."/>
            <person name="Matsuura K."/>
            <person name="Barry K."/>
            <person name="Labutti K."/>
            <person name="Kuo R."/>
            <person name="Ohm R.A."/>
            <person name="Bhattacharya S.S."/>
            <person name="Shirouzu T."/>
            <person name="Yoshinaga Y."/>
            <person name="Martin F.M."/>
            <person name="Grigoriev I.V."/>
            <person name="Hibbett D.S."/>
        </authorList>
    </citation>
    <scope>NUCLEOTIDE SEQUENCE [LARGE SCALE GENOMIC DNA]</scope>
    <source>
        <strain evidence="2 3">CBS 109695</strain>
    </source>
</reference>
<protein>
    <submittedName>
        <fullName evidence="2">Uncharacterized protein</fullName>
    </submittedName>
</protein>
<keyword evidence="1" id="KW-0472">Membrane</keyword>
<feature type="transmembrane region" description="Helical" evidence="1">
    <location>
        <begin position="50"/>
        <end position="69"/>
    </location>
</feature>
<gene>
    <name evidence="2" type="ORF">FIBSPDRAFT_893019</name>
</gene>
<proteinExistence type="predicted"/>
<feature type="transmembrane region" description="Helical" evidence="1">
    <location>
        <begin position="471"/>
        <end position="496"/>
    </location>
</feature>
<dbReference type="Proteomes" id="UP000076532">
    <property type="component" value="Unassembled WGS sequence"/>
</dbReference>
<keyword evidence="3" id="KW-1185">Reference proteome</keyword>
<name>A0A166HM06_9AGAM</name>
<dbReference type="EMBL" id="KV417567">
    <property type="protein sequence ID" value="KZP19008.1"/>
    <property type="molecule type" value="Genomic_DNA"/>
</dbReference>
<organism evidence="2 3">
    <name type="scientific">Athelia psychrophila</name>
    <dbReference type="NCBI Taxonomy" id="1759441"/>
    <lineage>
        <taxon>Eukaryota</taxon>
        <taxon>Fungi</taxon>
        <taxon>Dikarya</taxon>
        <taxon>Basidiomycota</taxon>
        <taxon>Agaricomycotina</taxon>
        <taxon>Agaricomycetes</taxon>
        <taxon>Agaricomycetidae</taxon>
        <taxon>Atheliales</taxon>
        <taxon>Atheliaceae</taxon>
        <taxon>Athelia</taxon>
    </lineage>
</organism>
<feature type="transmembrane region" description="Helical" evidence="1">
    <location>
        <begin position="142"/>
        <end position="165"/>
    </location>
</feature>
<feature type="transmembrane region" description="Helical" evidence="1">
    <location>
        <begin position="81"/>
        <end position="99"/>
    </location>
</feature>
<feature type="transmembrane region" description="Helical" evidence="1">
    <location>
        <begin position="236"/>
        <end position="256"/>
    </location>
</feature>